<name>A0AAW2SU88_9LAMI</name>
<sequence>MELQGLGGPWTVQGLGNLIRDCHPALVFVAETKCSANHIDRLKYRFDMNGVGVDARGKNGGLAFLWAKSVDVLLQSFSQNHIDVSIRLSEEQEWWRFTKIYGEPDAGKWELTWKLLARLQGQSSRPWLCAGDFNELLDQSEKLGGPPRPVWQIRNFRTALLDCGLYNLGYLGDIFTWSNKHPVPNTVLECLDRVCGNTSWSQLFPSGFVSHIPMSCSDHKAIHIHLTSKQKVSRGRSRPWRFEAAWLQADQCEGVLTKGWNWVMPGANSDDF</sequence>
<dbReference type="Gene3D" id="3.60.10.10">
    <property type="entry name" value="Endonuclease/exonuclease/phosphatase"/>
    <property type="match status" value="1"/>
</dbReference>
<reference evidence="2" key="1">
    <citation type="submission" date="2020-06" db="EMBL/GenBank/DDBJ databases">
        <authorList>
            <person name="Li T."/>
            <person name="Hu X."/>
            <person name="Zhang T."/>
            <person name="Song X."/>
            <person name="Zhang H."/>
            <person name="Dai N."/>
            <person name="Sheng W."/>
            <person name="Hou X."/>
            <person name="Wei L."/>
        </authorList>
    </citation>
    <scope>NUCLEOTIDE SEQUENCE</scope>
    <source>
        <strain evidence="2">KEN1</strain>
        <tissue evidence="2">Leaf</tissue>
    </source>
</reference>
<dbReference type="GO" id="GO:0003824">
    <property type="term" value="F:catalytic activity"/>
    <property type="evidence" value="ECO:0007669"/>
    <property type="project" value="InterPro"/>
</dbReference>
<comment type="caution">
    <text evidence="2">The sequence shown here is derived from an EMBL/GenBank/DDBJ whole genome shotgun (WGS) entry which is preliminary data.</text>
</comment>
<organism evidence="2">
    <name type="scientific">Sesamum latifolium</name>
    <dbReference type="NCBI Taxonomy" id="2727402"/>
    <lineage>
        <taxon>Eukaryota</taxon>
        <taxon>Viridiplantae</taxon>
        <taxon>Streptophyta</taxon>
        <taxon>Embryophyta</taxon>
        <taxon>Tracheophyta</taxon>
        <taxon>Spermatophyta</taxon>
        <taxon>Magnoliopsida</taxon>
        <taxon>eudicotyledons</taxon>
        <taxon>Gunneridae</taxon>
        <taxon>Pentapetalae</taxon>
        <taxon>asterids</taxon>
        <taxon>lamiids</taxon>
        <taxon>Lamiales</taxon>
        <taxon>Pedaliaceae</taxon>
        <taxon>Sesamum</taxon>
    </lineage>
</organism>
<feature type="domain" description="Endonuclease/exonuclease/phosphatase" evidence="1">
    <location>
        <begin position="13"/>
        <end position="219"/>
    </location>
</feature>
<dbReference type="AlphaFoldDB" id="A0AAW2SU88"/>
<dbReference type="PANTHER" id="PTHR33710">
    <property type="entry name" value="BNAC02G09200D PROTEIN"/>
    <property type="match status" value="1"/>
</dbReference>
<evidence type="ECO:0000259" key="1">
    <source>
        <dbReference type="Pfam" id="PF03372"/>
    </source>
</evidence>
<dbReference type="SUPFAM" id="SSF56219">
    <property type="entry name" value="DNase I-like"/>
    <property type="match status" value="1"/>
</dbReference>
<proteinExistence type="predicted"/>
<protein>
    <recommendedName>
        <fullName evidence="1">Endonuclease/exonuclease/phosphatase domain-containing protein</fullName>
    </recommendedName>
</protein>
<reference evidence="2" key="2">
    <citation type="journal article" date="2024" name="Plant">
        <title>Genomic evolution and insights into agronomic trait innovations of Sesamum species.</title>
        <authorList>
            <person name="Miao H."/>
            <person name="Wang L."/>
            <person name="Qu L."/>
            <person name="Liu H."/>
            <person name="Sun Y."/>
            <person name="Le M."/>
            <person name="Wang Q."/>
            <person name="Wei S."/>
            <person name="Zheng Y."/>
            <person name="Lin W."/>
            <person name="Duan Y."/>
            <person name="Cao H."/>
            <person name="Xiong S."/>
            <person name="Wang X."/>
            <person name="Wei L."/>
            <person name="Li C."/>
            <person name="Ma Q."/>
            <person name="Ju M."/>
            <person name="Zhao R."/>
            <person name="Li G."/>
            <person name="Mu C."/>
            <person name="Tian Q."/>
            <person name="Mei H."/>
            <person name="Zhang T."/>
            <person name="Gao T."/>
            <person name="Zhang H."/>
        </authorList>
    </citation>
    <scope>NUCLEOTIDE SEQUENCE</scope>
    <source>
        <strain evidence="2">KEN1</strain>
    </source>
</reference>
<dbReference type="Pfam" id="PF03372">
    <property type="entry name" value="Exo_endo_phos"/>
    <property type="match status" value="1"/>
</dbReference>
<dbReference type="InterPro" id="IPR036691">
    <property type="entry name" value="Endo/exonu/phosph_ase_sf"/>
</dbReference>
<dbReference type="EMBL" id="JACGWN010000016">
    <property type="protein sequence ID" value="KAL0395126.1"/>
    <property type="molecule type" value="Genomic_DNA"/>
</dbReference>
<dbReference type="PANTHER" id="PTHR33710:SF62">
    <property type="entry name" value="DUF4283 DOMAIN PROTEIN"/>
    <property type="match status" value="1"/>
</dbReference>
<evidence type="ECO:0000313" key="2">
    <source>
        <dbReference type="EMBL" id="KAL0395126.1"/>
    </source>
</evidence>
<gene>
    <name evidence="2" type="ORF">Slati_4478800</name>
</gene>
<accession>A0AAW2SU88</accession>
<dbReference type="InterPro" id="IPR005135">
    <property type="entry name" value="Endo/exonuclease/phosphatase"/>
</dbReference>